<accession>A0ABR7TUR4</accession>
<evidence type="ECO:0000313" key="13">
    <source>
        <dbReference type="Proteomes" id="UP000659124"/>
    </source>
</evidence>
<feature type="domain" description="Outer membrane protein beta-barrel" evidence="11">
    <location>
        <begin position="379"/>
        <end position="799"/>
    </location>
</feature>
<dbReference type="InterPro" id="IPR036942">
    <property type="entry name" value="Beta-barrel_TonB_sf"/>
</dbReference>
<feature type="domain" description="TonB-dependent receptor plug" evidence="10">
    <location>
        <begin position="156"/>
        <end position="225"/>
    </location>
</feature>
<keyword evidence="12" id="KW-0675">Receptor</keyword>
<dbReference type="Gene3D" id="2.170.130.10">
    <property type="entry name" value="TonB-dependent receptor, plug domain"/>
    <property type="match status" value="1"/>
</dbReference>
<name>A0ABR7TUR4_9BACT</name>
<evidence type="ECO:0000256" key="4">
    <source>
        <dbReference type="ARBA" id="ARBA00022692"/>
    </source>
</evidence>
<keyword evidence="5 9" id="KW-0732">Signal</keyword>
<feature type="chain" id="PRO_5045243011" evidence="9">
    <location>
        <begin position="21"/>
        <end position="831"/>
    </location>
</feature>
<evidence type="ECO:0000256" key="9">
    <source>
        <dbReference type="SAM" id="SignalP"/>
    </source>
</evidence>
<dbReference type="InterPro" id="IPR012910">
    <property type="entry name" value="Plug_dom"/>
</dbReference>
<evidence type="ECO:0000256" key="2">
    <source>
        <dbReference type="ARBA" id="ARBA00022448"/>
    </source>
</evidence>
<comment type="subcellular location">
    <subcellularLocation>
        <location evidence="1">Cell outer membrane</location>
        <topology evidence="1">Multi-pass membrane protein</topology>
    </subcellularLocation>
</comment>
<evidence type="ECO:0000259" key="10">
    <source>
        <dbReference type="Pfam" id="PF07715"/>
    </source>
</evidence>
<dbReference type="RefSeq" id="WP_188090466.1">
    <property type="nucleotide sequence ID" value="NZ_JACVFC010000003.1"/>
</dbReference>
<evidence type="ECO:0000256" key="7">
    <source>
        <dbReference type="ARBA" id="ARBA00023237"/>
    </source>
</evidence>
<keyword evidence="6" id="KW-0472">Membrane</keyword>
<dbReference type="InterPro" id="IPR041700">
    <property type="entry name" value="OMP_b-brl_3"/>
</dbReference>
<dbReference type="SUPFAM" id="SSF49478">
    <property type="entry name" value="Cna protein B-type domain"/>
    <property type="match status" value="1"/>
</dbReference>
<reference evidence="12 13" key="1">
    <citation type="submission" date="2020-09" db="EMBL/GenBank/DDBJ databases">
        <title>Genome sequences of type strains of Chitinophaga qingshengii and Chitinophaga varians.</title>
        <authorList>
            <person name="Kittiwongwattana C."/>
        </authorList>
    </citation>
    <scope>NUCLEOTIDE SEQUENCE [LARGE SCALE GENOMIC DNA]</scope>
    <source>
        <strain evidence="12 13">JCM 30026</strain>
    </source>
</reference>
<feature type="region of interest" description="Disordered" evidence="8">
    <location>
        <begin position="811"/>
        <end position="831"/>
    </location>
</feature>
<evidence type="ECO:0000259" key="11">
    <source>
        <dbReference type="Pfam" id="PF14905"/>
    </source>
</evidence>
<dbReference type="InterPro" id="IPR039426">
    <property type="entry name" value="TonB-dep_rcpt-like"/>
</dbReference>
<dbReference type="InterPro" id="IPR037066">
    <property type="entry name" value="Plug_dom_sf"/>
</dbReference>
<feature type="signal peptide" evidence="9">
    <location>
        <begin position="1"/>
        <end position="20"/>
    </location>
</feature>
<dbReference type="Pfam" id="PF14905">
    <property type="entry name" value="OMP_b-brl_3"/>
    <property type="match status" value="1"/>
</dbReference>
<keyword evidence="13" id="KW-1185">Reference proteome</keyword>
<dbReference type="Pfam" id="PF07715">
    <property type="entry name" value="Plug"/>
    <property type="match status" value="1"/>
</dbReference>
<dbReference type="EMBL" id="JACVFC010000003">
    <property type="protein sequence ID" value="MBC9933357.1"/>
    <property type="molecule type" value="Genomic_DNA"/>
</dbReference>
<dbReference type="PANTHER" id="PTHR30069:SF29">
    <property type="entry name" value="HEMOGLOBIN AND HEMOGLOBIN-HAPTOGLOBIN-BINDING PROTEIN 1-RELATED"/>
    <property type="match status" value="1"/>
</dbReference>
<dbReference type="Proteomes" id="UP000659124">
    <property type="component" value="Unassembled WGS sequence"/>
</dbReference>
<dbReference type="Gene3D" id="2.60.40.1120">
    <property type="entry name" value="Carboxypeptidase-like, regulatory domain"/>
    <property type="match status" value="1"/>
</dbReference>
<evidence type="ECO:0000256" key="1">
    <source>
        <dbReference type="ARBA" id="ARBA00004571"/>
    </source>
</evidence>
<gene>
    <name evidence="12" type="ORF">ICL07_23400</name>
</gene>
<keyword evidence="7" id="KW-0998">Cell outer membrane</keyword>
<evidence type="ECO:0000256" key="6">
    <source>
        <dbReference type="ARBA" id="ARBA00023136"/>
    </source>
</evidence>
<keyword evidence="3" id="KW-1134">Transmembrane beta strand</keyword>
<dbReference type="SUPFAM" id="SSF56935">
    <property type="entry name" value="Porins"/>
    <property type="match status" value="1"/>
</dbReference>
<evidence type="ECO:0000256" key="8">
    <source>
        <dbReference type="SAM" id="MobiDB-lite"/>
    </source>
</evidence>
<dbReference type="Pfam" id="PF13620">
    <property type="entry name" value="CarboxypepD_reg"/>
    <property type="match status" value="1"/>
</dbReference>
<dbReference type="Gene3D" id="2.40.170.20">
    <property type="entry name" value="TonB-dependent receptor, beta-barrel domain"/>
    <property type="match status" value="1"/>
</dbReference>
<comment type="caution">
    <text evidence="12">The sequence shown here is derived from an EMBL/GenBank/DDBJ whole genome shotgun (WGS) entry which is preliminary data.</text>
</comment>
<evidence type="ECO:0000256" key="5">
    <source>
        <dbReference type="ARBA" id="ARBA00022729"/>
    </source>
</evidence>
<keyword evidence="4" id="KW-0812">Transmembrane</keyword>
<organism evidence="12 13">
    <name type="scientific">Chitinophaga qingshengii</name>
    <dbReference type="NCBI Taxonomy" id="1569794"/>
    <lineage>
        <taxon>Bacteria</taxon>
        <taxon>Pseudomonadati</taxon>
        <taxon>Bacteroidota</taxon>
        <taxon>Chitinophagia</taxon>
        <taxon>Chitinophagales</taxon>
        <taxon>Chitinophagaceae</taxon>
        <taxon>Chitinophaga</taxon>
    </lineage>
</organism>
<dbReference type="PANTHER" id="PTHR30069">
    <property type="entry name" value="TONB-DEPENDENT OUTER MEMBRANE RECEPTOR"/>
    <property type="match status" value="1"/>
</dbReference>
<keyword evidence="2" id="KW-0813">Transport</keyword>
<protein>
    <submittedName>
        <fullName evidence="12">TonB-dependent receptor</fullName>
    </submittedName>
</protein>
<evidence type="ECO:0000256" key="3">
    <source>
        <dbReference type="ARBA" id="ARBA00022452"/>
    </source>
</evidence>
<evidence type="ECO:0000313" key="12">
    <source>
        <dbReference type="EMBL" id="MBC9933357.1"/>
    </source>
</evidence>
<sequence>MRKVVLLLTGWMLLFNLALTAQQPGAKNAAATAGTIYGKLLDAQTGKPVEYASVALLRPDSSVLTGMLSKPNGDFNFDNLAIGKYILKINFIGYEAFFKPVQLSPKSTSLDAGNIKLHPNVKSLAAVNVVGEKPAFTMAIDKRVFNVEKNLASIGGTATDVLKQVPSVNVDIDGNVSVRNGAPTIFVDGRPTTLTLDQIPADAIANIEVVTNPSAKYDAEGMSGILNIVLKKNKKAGINGQLSAGVTSLGSTNTGIDFNLRQEKFNFFINYSSRNRRSPMTSRISRKNILADTTNYSDQLQDGTFYRNFQTGRVGFDWFIDNRNTITISEGLTGGNFNRYNDQTQNDMDINRELVRYGTGINNTKNGFRNYATQLGYKHTFAREGEELTADFTYNYATGDNASEYSLQYHNLKGDTINSPIKPQNRYGSGEGKTTYITGQIDYVRPFNEKSKIEMGLRTNTRKFDNFTNTFGQNYPSGAFVIDSALSNNYHYQEQINAGYVSYTGAHGDFGYQAGLRAEQSNYNGETRFGEMASYKINYPINFFPSVFLSQKFKGDHELQLNYSRRIRRPWFRDLLPTIDYGGQTASRGNPDLRPEFTNSFELSYLKDFAHKHNILVSLYYRSTDNAITDFYVDTTLNLNGQSQRVLLSYPINASTRNSYGAEFTVRSQLTKNWDLTANVNLAQTKISASNQGDNLSNQGFTWFGKLNSNTKLPWNLTLQVTGEYESRQILPQGERKPQYSVDAGIKKDMLKNKALSISLTLNDIFNSDRNLSYTTTAFSETENYRKRLTRELRLNATWRFGKMDYNLFKRKNNKSGKENGNDMGGGDKGE</sequence>
<feature type="compositionally biased region" description="Basic and acidic residues" evidence="8">
    <location>
        <begin position="816"/>
        <end position="831"/>
    </location>
</feature>
<proteinExistence type="predicted"/>